<feature type="transmembrane region" description="Helical" evidence="8">
    <location>
        <begin position="153"/>
        <end position="181"/>
    </location>
</feature>
<dbReference type="InterPro" id="IPR034804">
    <property type="entry name" value="SQR/QFR_C/D"/>
</dbReference>
<name>A0A4U1ICT3_9BACT</name>
<dbReference type="Pfam" id="PF01127">
    <property type="entry name" value="Sdh_cyt"/>
    <property type="match status" value="1"/>
</dbReference>
<dbReference type="EMBL" id="SSMQ01000144">
    <property type="protein sequence ID" value="TKC91255.1"/>
    <property type="molecule type" value="Genomic_DNA"/>
</dbReference>
<keyword evidence="2" id="KW-0349">Heme</keyword>
<accession>A0A4U1ICT3</accession>
<keyword evidence="7 8" id="KW-0472">Membrane</keyword>
<evidence type="ECO:0000313" key="9">
    <source>
        <dbReference type="EMBL" id="TKC91255.1"/>
    </source>
</evidence>
<dbReference type="RefSeq" id="WP_136936430.1">
    <property type="nucleotide sequence ID" value="NZ_SSMQ01000144.1"/>
</dbReference>
<evidence type="ECO:0000313" key="10">
    <source>
        <dbReference type="Proteomes" id="UP000309215"/>
    </source>
</evidence>
<proteinExistence type="predicted"/>
<feature type="transmembrane region" description="Helical" evidence="8">
    <location>
        <begin position="59"/>
        <end position="84"/>
    </location>
</feature>
<evidence type="ECO:0000256" key="2">
    <source>
        <dbReference type="ARBA" id="ARBA00022617"/>
    </source>
</evidence>
<dbReference type="Proteomes" id="UP000309215">
    <property type="component" value="Unassembled WGS sequence"/>
</dbReference>
<dbReference type="AlphaFoldDB" id="A0A4U1ICT3"/>
<feature type="transmembrane region" description="Helical" evidence="8">
    <location>
        <begin position="21"/>
        <end position="39"/>
    </location>
</feature>
<dbReference type="Gene3D" id="1.20.1300.10">
    <property type="entry name" value="Fumarate reductase/succinate dehydrogenase, transmembrane subunit"/>
    <property type="match status" value="1"/>
</dbReference>
<evidence type="ECO:0000256" key="8">
    <source>
        <dbReference type="SAM" id="Phobius"/>
    </source>
</evidence>
<feature type="transmembrane region" description="Helical" evidence="8">
    <location>
        <begin position="105"/>
        <end position="124"/>
    </location>
</feature>
<comment type="subcellular location">
    <subcellularLocation>
        <location evidence="1">Membrane</location>
    </subcellularLocation>
</comment>
<protein>
    <submittedName>
        <fullName evidence="9">Succinate dehydrogenase</fullName>
    </submittedName>
</protein>
<dbReference type="GO" id="GO:0016020">
    <property type="term" value="C:membrane"/>
    <property type="evidence" value="ECO:0007669"/>
    <property type="project" value="UniProtKB-SubCell"/>
</dbReference>
<keyword evidence="10" id="KW-1185">Reference proteome</keyword>
<dbReference type="OrthoDB" id="5500238at2"/>
<comment type="caution">
    <text evidence="9">The sequence shown here is derived from an EMBL/GenBank/DDBJ whole genome shotgun (WGS) entry which is preliminary data.</text>
</comment>
<evidence type="ECO:0000256" key="5">
    <source>
        <dbReference type="ARBA" id="ARBA00022989"/>
    </source>
</evidence>
<evidence type="ECO:0000256" key="7">
    <source>
        <dbReference type="ARBA" id="ARBA00023136"/>
    </source>
</evidence>
<dbReference type="GO" id="GO:0046872">
    <property type="term" value="F:metal ion binding"/>
    <property type="evidence" value="ECO:0007669"/>
    <property type="project" value="UniProtKB-KW"/>
</dbReference>
<dbReference type="SUPFAM" id="SSF81343">
    <property type="entry name" value="Fumarate reductase respiratory complex transmembrane subunits"/>
    <property type="match status" value="1"/>
</dbReference>
<evidence type="ECO:0000256" key="1">
    <source>
        <dbReference type="ARBA" id="ARBA00004370"/>
    </source>
</evidence>
<reference evidence="9 10" key="1">
    <citation type="submission" date="2019-04" db="EMBL/GenBank/DDBJ databases">
        <authorList>
            <person name="Li Y."/>
            <person name="Wang J."/>
        </authorList>
    </citation>
    <scope>NUCLEOTIDE SEQUENCE [LARGE SCALE GENOMIC DNA]</scope>
    <source>
        <strain evidence="9 10">DSM 14668</strain>
    </source>
</reference>
<keyword evidence="4" id="KW-0479">Metal-binding</keyword>
<keyword evidence="5 8" id="KW-1133">Transmembrane helix</keyword>
<gene>
    <name evidence="9" type="ORF">E8A74_50710</name>
</gene>
<evidence type="ECO:0000256" key="4">
    <source>
        <dbReference type="ARBA" id="ARBA00022723"/>
    </source>
</evidence>
<feature type="transmembrane region" description="Helical" evidence="8">
    <location>
        <begin position="193"/>
        <end position="213"/>
    </location>
</feature>
<sequence>MSAEILDASRGARRTFVSSRLGSLLAVAPLGVWTVNHVWDNLAAFQGAEAWQTSVTHHAHPVAHGITLLVVLLPLVIHTVWGLSRLKSMRPNNERYGYFANLRYILQRASAIGVLFFLGAHIWLAMLRPRLLLGHAEAFSDISHEMHHHMPTLVVYILGTLGVAYHLANGLGTFAMGWGLAASRKSIRTIERLSYVFFVILLAMSWGAIYALWRAGA</sequence>
<keyword evidence="3 8" id="KW-0812">Transmembrane</keyword>
<evidence type="ECO:0000256" key="6">
    <source>
        <dbReference type="ARBA" id="ARBA00023004"/>
    </source>
</evidence>
<keyword evidence="6" id="KW-0408">Iron</keyword>
<evidence type="ECO:0000256" key="3">
    <source>
        <dbReference type="ARBA" id="ARBA00022692"/>
    </source>
</evidence>
<dbReference type="InterPro" id="IPR000701">
    <property type="entry name" value="SuccDH_FuR_B_TM-su"/>
</dbReference>
<organism evidence="9 10">
    <name type="scientific">Polyangium fumosum</name>
    <dbReference type="NCBI Taxonomy" id="889272"/>
    <lineage>
        <taxon>Bacteria</taxon>
        <taxon>Pseudomonadati</taxon>
        <taxon>Myxococcota</taxon>
        <taxon>Polyangia</taxon>
        <taxon>Polyangiales</taxon>
        <taxon>Polyangiaceae</taxon>
        <taxon>Polyangium</taxon>
    </lineage>
</organism>